<dbReference type="OrthoDB" id="9806665at2"/>
<dbReference type="InterPro" id="IPR003425">
    <property type="entry name" value="CCB3/YggT"/>
</dbReference>
<evidence type="ECO:0008006" key="5">
    <source>
        <dbReference type="Google" id="ProtNLM"/>
    </source>
</evidence>
<dbReference type="AlphaFoldDB" id="A0A177NAB0"/>
<dbReference type="Pfam" id="PF02325">
    <property type="entry name" value="CCB3_YggT"/>
    <property type="match status" value="2"/>
</dbReference>
<dbReference type="PANTHER" id="PTHR33219">
    <property type="entry name" value="YLMG HOMOLOG PROTEIN 2, CHLOROPLASTIC"/>
    <property type="match status" value="1"/>
</dbReference>
<evidence type="ECO:0000256" key="2">
    <source>
        <dbReference type="SAM" id="Phobius"/>
    </source>
</evidence>
<reference evidence="3 4" key="1">
    <citation type="submission" date="2016-03" db="EMBL/GenBank/DDBJ databases">
        <authorList>
            <person name="Ploux O."/>
        </authorList>
    </citation>
    <scope>NUCLEOTIDE SEQUENCE [LARGE SCALE GENOMIC DNA]</scope>
    <source>
        <strain evidence="3 4">R-45378</strain>
    </source>
</reference>
<dbReference type="Proteomes" id="UP000077857">
    <property type="component" value="Unassembled WGS sequence"/>
</dbReference>
<keyword evidence="2" id="KW-0472">Membrane</keyword>
<comment type="caution">
    <text evidence="3">The sequence shown here is derived from an EMBL/GenBank/DDBJ whole genome shotgun (WGS) entry which is preliminary data.</text>
</comment>
<keyword evidence="2" id="KW-1133">Transmembrane helix</keyword>
<dbReference type="PANTHER" id="PTHR33219:SF14">
    <property type="entry name" value="PROTEIN COFACTOR ASSEMBLY OF COMPLEX C SUBUNIT B CCB3, CHLOROPLASTIC-RELATED"/>
    <property type="match status" value="1"/>
</dbReference>
<proteinExistence type="inferred from homology"/>
<evidence type="ECO:0000313" key="4">
    <source>
        <dbReference type="Proteomes" id="UP000077857"/>
    </source>
</evidence>
<keyword evidence="2" id="KW-0812">Transmembrane</keyword>
<feature type="transmembrane region" description="Helical" evidence="2">
    <location>
        <begin position="114"/>
        <end position="134"/>
    </location>
</feature>
<dbReference type="EMBL" id="LUUJ01000086">
    <property type="protein sequence ID" value="OAI14791.1"/>
    <property type="molecule type" value="Genomic_DNA"/>
</dbReference>
<evidence type="ECO:0000313" key="3">
    <source>
        <dbReference type="EMBL" id="OAI14791.1"/>
    </source>
</evidence>
<gene>
    <name evidence="3" type="ORF">A1507_00885</name>
</gene>
<dbReference type="RefSeq" id="WP_064040962.1">
    <property type="nucleotide sequence ID" value="NZ_LUUJ01000086.1"/>
</dbReference>
<protein>
    <recommendedName>
        <fullName evidence="5">YggT family protein</fullName>
    </recommendedName>
</protein>
<comment type="similarity">
    <text evidence="1">Belongs to the YggT family.</text>
</comment>
<organism evidence="3 4">
    <name type="scientific">Methylomonas koyamae</name>
    <dbReference type="NCBI Taxonomy" id="702114"/>
    <lineage>
        <taxon>Bacteria</taxon>
        <taxon>Pseudomonadati</taxon>
        <taxon>Pseudomonadota</taxon>
        <taxon>Gammaproteobacteria</taxon>
        <taxon>Methylococcales</taxon>
        <taxon>Methylococcaceae</taxon>
        <taxon>Methylomonas</taxon>
    </lineage>
</organism>
<name>A0A177NAB0_9GAMM</name>
<feature type="transmembrane region" description="Helical" evidence="2">
    <location>
        <begin position="12"/>
        <end position="31"/>
    </location>
</feature>
<sequence length="191" mass="21026">MGSNYMTDPLVFLIDTLFSLYILAVALRFLLQWTQADFYNPISQFLVKITHPPLRIMRRFIPAIGRIDSSSLVLALVLQMVANFSILALKGLSISVVALLLLSFTDLIKMLLDIFVYAIFAAAILSWFASGNYGSASSILYSLTEPLLNVCRRVLPDLGGIDLSPLAALVLLQLAKMMVLPPLHQLATILG</sequence>
<accession>A0A177NAB0</accession>
<feature type="transmembrane region" description="Helical" evidence="2">
    <location>
        <begin position="84"/>
        <end position="102"/>
    </location>
</feature>
<dbReference type="GO" id="GO:0016020">
    <property type="term" value="C:membrane"/>
    <property type="evidence" value="ECO:0007669"/>
    <property type="project" value="InterPro"/>
</dbReference>
<evidence type="ECO:0000256" key="1">
    <source>
        <dbReference type="ARBA" id="ARBA00010894"/>
    </source>
</evidence>